<dbReference type="EnsemblMetazoa" id="XM_038189324.1">
    <property type="protein sequence ID" value="XP_038045252.1"/>
    <property type="gene ID" value="LOC119719826"/>
</dbReference>
<feature type="compositionally biased region" description="Basic and acidic residues" evidence="1">
    <location>
        <begin position="94"/>
        <end position="107"/>
    </location>
</feature>
<feature type="compositionally biased region" description="Basic residues" evidence="1">
    <location>
        <begin position="1"/>
        <end position="10"/>
    </location>
</feature>
<protein>
    <submittedName>
        <fullName evidence="2">Uncharacterized protein</fullName>
    </submittedName>
</protein>
<name>A0A913Z0R3_PATMI</name>
<dbReference type="RefSeq" id="XP_038045252.1">
    <property type="nucleotide sequence ID" value="XM_038189324.1"/>
</dbReference>
<evidence type="ECO:0000313" key="3">
    <source>
        <dbReference type="Proteomes" id="UP000887568"/>
    </source>
</evidence>
<feature type="region of interest" description="Disordered" evidence="1">
    <location>
        <begin position="1"/>
        <end position="25"/>
    </location>
</feature>
<organism evidence="2 3">
    <name type="scientific">Patiria miniata</name>
    <name type="common">Bat star</name>
    <name type="synonym">Asterina miniata</name>
    <dbReference type="NCBI Taxonomy" id="46514"/>
    <lineage>
        <taxon>Eukaryota</taxon>
        <taxon>Metazoa</taxon>
        <taxon>Echinodermata</taxon>
        <taxon>Eleutherozoa</taxon>
        <taxon>Asterozoa</taxon>
        <taxon>Asteroidea</taxon>
        <taxon>Valvatacea</taxon>
        <taxon>Valvatida</taxon>
        <taxon>Asterinidae</taxon>
        <taxon>Patiria</taxon>
    </lineage>
</organism>
<dbReference type="OrthoDB" id="422637at2759"/>
<reference evidence="2" key="1">
    <citation type="submission" date="2022-11" db="UniProtKB">
        <authorList>
            <consortium name="EnsemblMetazoa"/>
        </authorList>
    </citation>
    <scope>IDENTIFICATION</scope>
</reference>
<sequence>MHQCREHRRGRQDFPAGQGCGDHHADDHAQAFALEFHTHLLQFDGEGGWRLDELNITKRLSLNEEKQRLETQLSGVPGMQDRLDELCEILGEDSVHRTHKTSERSIDSSDDQEVDIPGTESDQ</sequence>
<keyword evidence="3" id="KW-1185">Reference proteome</keyword>
<evidence type="ECO:0000256" key="1">
    <source>
        <dbReference type="SAM" id="MobiDB-lite"/>
    </source>
</evidence>
<dbReference type="GeneID" id="119719826"/>
<dbReference type="AlphaFoldDB" id="A0A913Z0R3"/>
<feature type="region of interest" description="Disordered" evidence="1">
    <location>
        <begin position="94"/>
        <end position="123"/>
    </location>
</feature>
<evidence type="ECO:0000313" key="2">
    <source>
        <dbReference type="EnsemblMetazoa" id="XP_038045252.1"/>
    </source>
</evidence>
<proteinExistence type="predicted"/>
<dbReference type="Proteomes" id="UP000887568">
    <property type="component" value="Unplaced"/>
</dbReference>
<accession>A0A913Z0R3</accession>